<evidence type="ECO:0000313" key="4">
    <source>
        <dbReference type="Proteomes" id="UP000612585"/>
    </source>
</evidence>
<dbReference type="InterPro" id="IPR001387">
    <property type="entry name" value="Cro/C1-type_HTH"/>
</dbReference>
<comment type="caution">
    <text evidence="3">The sequence shown here is derived from an EMBL/GenBank/DDBJ whole genome shotgun (WGS) entry which is preliminary data.</text>
</comment>
<evidence type="ECO:0000256" key="1">
    <source>
        <dbReference type="SAM" id="MobiDB-lite"/>
    </source>
</evidence>
<dbReference type="SUPFAM" id="SSF47413">
    <property type="entry name" value="lambda repressor-like DNA-binding domains"/>
    <property type="match status" value="1"/>
</dbReference>
<name>A0A8J4E8Y4_9ACTN</name>
<gene>
    <name evidence="3" type="ORF">Vau01_107380</name>
</gene>
<dbReference type="Gene3D" id="1.10.260.40">
    <property type="entry name" value="lambda repressor-like DNA-binding domains"/>
    <property type="match status" value="1"/>
</dbReference>
<dbReference type="AlphaFoldDB" id="A0A8J4E8Y4"/>
<protein>
    <submittedName>
        <fullName evidence="3">Transcriptional regulator</fullName>
    </submittedName>
</protein>
<feature type="region of interest" description="Disordered" evidence="1">
    <location>
        <begin position="1"/>
        <end position="24"/>
    </location>
</feature>
<dbReference type="GO" id="GO:0003677">
    <property type="term" value="F:DNA binding"/>
    <property type="evidence" value="ECO:0007669"/>
    <property type="project" value="InterPro"/>
</dbReference>
<reference evidence="3" key="1">
    <citation type="submission" date="2021-01" db="EMBL/GenBank/DDBJ databases">
        <title>Whole genome shotgun sequence of Virgisporangium aurantiacum NBRC 16421.</title>
        <authorList>
            <person name="Komaki H."/>
            <person name="Tamura T."/>
        </authorList>
    </citation>
    <scope>NUCLEOTIDE SEQUENCE</scope>
    <source>
        <strain evidence="3">NBRC 16421</strain>
    </source>
</reference>
<dbReference type="Proteomes" id="UP000612585">
    <property type="component" value="Unassembled WGS sequence"/>
</dbReference>
<dbReference type="Pfam" id="PF13560">
    <property type="entry name" value="HTH_31"/>
    <property type="match status" value="1"/>
</dbReference>
<organism evidence="3 4">
    <name type="scientific">Virgisporangium aurantiacum</name>
    <dbReference type="NCBI Taxonomy" id="175570"/>
    <lineage>
        <taxon>Bacteria</taxon>
        <taxon>Bacillati</taxon>
        <taxon>Actinomycetota</taxon>
        <taxon>Actinomycetes</taxon>
        <taxon>Micromonosporales</taxon>
        <taxon>Micromonosporaceae</taxon>
        <taxon>Virgisporangium</taxon>
    </lineage>
</organism>
<accession>A0A8J4E8Y4</accession>
<evidence type="ECO:0000259" key="2">
    <source>
        <dbReference type="PROSITE" id="PS50943"/>
    </source>
</evidence>
<dbReference type="InterPro" id="IPR043917">
    <property type="entry name" value="DUF5753"/>
</dbReference>
<evidence type="ECO:0000313" key="3">
    <source>
        <dbReference type="EMBL" id="GIJ63222.1"/>
    </source>
</evidence>
<dbReference type="EMBL" id="BOPG01000090">
    <property type="protein sequence ID" value="GIJ63222.1"/>
    <property type="molecule type" value="Genomic_DNA"/>
</dbReference>
<sequence length="298" mass="32869">MRTYDERPSGQVGAGTVTRGSPTAQRRRLGRLLRSLREQAGLNGEDAGAAVERSASWLSRIESGQAALRLRELRDLLGVYGVTDPARIASFEQLANAGRQRGWWSDYSDVSSTFARYVGLETDAAAISTFEDRVIPGLLQSPGYMRALFNLAVPAPSPEVIEARIQVRARRQQILREADRPRFSLVLDEAVLRRRIGGAEVAREQLAHLLDAIDRQHVDLQILTFAGGAVMPLHAFTLLQFSEDPAVVYIDTLTGGVWEEGDTRTGTYAEIFAYLLTIALDRPASRHLIQVAKDALDS</sequence>
<dbReference type="SMART" id="SM00530">
    <property type="entry name" value="HTH_XRE"/>
    <property type="match status" value="1"/>
</dbReference>
<dbReference type="Pfam" id="PF19054">
    <property type="entry name" value="DUF5753"/>
    <property type="match status" value="1"/>
</dbReference>
<keyword evidence="4" id="KW-1185">Reference proteome</keyword>
<dbReference type="InterPro" id="IPR010982">
    <property type="entry name" value="Lambda_DNA-bd_dom_sf"/>
</dbReference>
<feature type="domain" description="HTH cro/C1-type" evidence="2">
    <location>
        <begin position="33"/>
        <end position="88"/>
    </location>
</feature>
<dbReference type="PROSITE" id="PS50943">
    <property type="entry name" value="HTH_CROC1"/>
    <property type="match status" value="1"/>
</dbReference>
<proteinExistence type="predicted"/>